<organism evidence="6 7">
    <name type="scientific">Dactylosporangium salmoneum</name>
    <dbReference type="NCBI Taxonomy" id="53361"/>
    <lineage>
        <taxon>Bacteria</taxon>
        <taxon>Bacillati</taxon>
        <taxon>Actinomycetota</taxon>
        <taxon>Actinomycetes</taxon>
        <taxon>Micromonosporales</taxon>
        <taxon>Micromonosporaceae</taxon>
        <taxon>Dactylosporangium</taxon>
    </lineage>
</organism>
<reference evidence="6 7" key="1">
    <citation type="journal article" date="2019" name="Int. J. Syst. Evol. Microbiol.">
        <title>The Global Catalogue of Microorganisms (GCM) 10K type strain sequencing project: providing services to taxonomists for standard genome sequencing and annotation.</title>
        <authorList>
            <consortium name="The Broad Institute Genomics Platform"/>
            <consortium name="The Broad Institute Genome Sequencing Center for Infectious Disease"/>
            <person name="Wu L."/>
            <person name="Ma J."/>
        </authorList>
    </citation>
    <scope>NUCLEOTIDE SEQUENCE [LARGE SCALE GENOMIC DNA]</scope>
    <source>
        <strain evidence="6 7">JCM 3272</strain>
    </source>
</reference>
<evidence type="ECO:0000313" key="7">
    <source>
        <dbReference type="Proteomes" id="UP001501444"/>
    </source>
</evidence>
<dbReference type="Pfam" id="PF12833">
    <property type="entry name" value="HTH_18"/>
    <property type="match status" value="1"/>
</dbReference>
<evidence type="ECO:0000256" key="3">
    <source>
        <dbReference type="ARBA" id="ARBA00023163"/>
    </source>
</evidence>
<dbReference type="Gene3D" id="1.10.10.60">
    <property type="entry name" value="Homeodomain-like"/>
    <property type="match status" value="1"/>
</dbReference>
<evidence type="ECO:0000256" key="4">
    <source>
        <dbReference type="SAM" id="MobiDB-lite"/>
    </source>
</evidence>
<evidence type="ECO:0000313" key="6">
    <source>
        <dbReference type="EMBL" id="GAA2354448.1"/>
    </source>
</evidence>
<dbReference type="SUPFAM" id="SSF51215">
    <property type="entry name" value="Regulatory protein AraC"/>
    <property type="match status" value="1"/>
</dbReference>
<sequence>MVYIGGLSGDPVGAARLSDLPVGRSPMRTADHVVILVSAGQGTHALDFVTYACRPGTLLWGRPGQVHQFGEQAGFDATVLAFAPAILPELPLPELVGDPFAPACWQPAGEDEEAIVAEIAQIGVDQVRYGGTAFGATLLAHSVAVLLMRIAALAPPPRRAPADLLIGQLRAELEREVRHRRVEDYAEQLRCSVRTLTRASLAVTGRSAKQLIDERVALEAKRLLATSPLPVSEVGRRLGFEEPTNFGRFFARETGQSPGTFRAALQRLPAPRVPHQRSALPGRLTPRMA</sequence>
<dbReference type="SUPFAM" id="SSF46689">
    <property type="entry name" value="Homeodomain-like"/>
    <property type="match status" value="1"/>
</dbReference>
<dbReference type="PROSITE" id="PS01124">
    <property type="entry name" value="HTH_ARAC_FAMILY_2"/>
    <property type="match status" value="1"/>
</dbReference>
<evidence type="ECO:0000256" key="2">
    <source>
        <dbReference type="ARBA" id="ARBA00023125"/>
    </source>
</evidence>
<dbReference type="InterPro" id="IPR018060">
    <property type="entry name" value="HTH_AraC"/>
</dbReference>
<name>A0ABN3GKX6_9ACTN</name>
<feature type="domain" description="HTH araC/xylS-type" evidence="5">
    <location>
        <begin position="163"/>
        <end position="264"/>
    </location>
</feature>
<accession>A0ABN3GKX6</accession>
<proteinExistence type="predicted"/>
<dbReference type="InterPro" id="IPR003313">
    <property type="entry name" value="AraC-bd"/>
</dbReference>
<dbReference type="InterPro" id="IPR009057">
    <property type="entry name" value="Homeodomain-like_sf"/>
</dbReference>
<dbReference type="EMBL" id="BAAARV010000033">
    <property type="protein sequence ID" value="GAA2354448.1"/>
    <property type="molecule type" value="Genomic_DNA"/>
</dbReference>
<dbReference type="PANTHER" id="PTHR43280">
    <property type="entry name" value="ARAC-FAMILY TRANSCRIPTIONAL REGULATOR"/>
    <property type="match status" value="1"/>
</dbReference>
<dbReference type="Pfam" id="PF02311">
    <property type="entry name" value="AraC_binding"/>
    <property type="match status" value="1"/>
</dbReference>
<dbReference type="SMART" id="SM00342">
    <property type="entry name" value="HTH_ARAC"/>
    <property type="match status" value="1"/>
</dbReference>
<protein>
    <submittedName>
        <fullName evidence="6">Helix-turn-helix domain-containing protein</fullName>
    </submittedName>
</protein>
<evidence type="ECO:0000256" key="1">
    <source>
        <dbReference type="ARBA" id="ARBA00023015"/>
    </source>
</evidence>
<evidence type="ECO:0000259" key="5">
    <source>
        <dbReference type="PROSITE" id="PS01124"/>
    </source>
</evidence>
<dbReference type="PANTHER" id="PTHR43280:SF32">
    <property type="entry name" value="TRANSCRIPTIONAL REGULATORY PROTEIN"/>
    <property type="match status" value="1"/>
</dbReference>
<gene>
    <name evidence="6" type="ORF">GCM10010170_046510</name>
</gene>
<keyword evidence="1" id="KW-0805">Transcription regulation</keyword>
<comment type="caution">
    <text evidence="6">The sequence shown here is derived from an EMBL/GenBank/DDBJ whole genome shotgun (WGS) entry which is preliminary data.</text>
</comment>
<dbReference type="Proteomes" id="UP001501444">
    <property type="component" value="Unassembled WGS sequence"/>
</dbReference>
<keyword evidence="2" id="KW-0238">DNA-binding</keyword>
<dbReference type="InterPro" id="IPR037923">
    <property type="entry name" value="HTH-like"/>
</dbReference>
<keyword evidence="3" id="KW-0804">Transcription</keyword>
<keyword evidence="7" id="KW-1185">Reference proteome</keyword>
<feature type="region of interest" description="Disordered" evidence="4">
    <location>
        <begin position="270"/>
        <end position="289"/>
    </location>
</feature>